<dbReference type="EMBL" id="BGPR01010137">
    <property type="protein sequence ID" value="GBN44449.1"/>
    <property type="molecule type" value="Genomic_DNA"/>
</dbReference>
<dbReference type="AlphaFoldDB" id="A0A4Y2P0A3"/>
<name>A0A4Y2P0A3_ARAVE</name>
<proteinExistence type="predicted"/>
<protein>
    <submittedName>
        <fullName evidence="2">Uncharacterized protein</fullName>
    </submittedName>
</protein>
<comment type="caution">
    <text evidence="2">The sequence shown here is derived from an EMBL/GenBank/DDBJ whole genome shotgun (WGS) entry which is preliminary data.</text>
</comment>
<organism evidence="2 3">
    <name type="scientific">Araneus ventricosus</name>
    <name type="common">Orbweaver spider</name>
    <name type="synonym">Epeira ventricosa</name>
    <dbReference type="NCBI Taxonomy" id="182803"/>
    <lineage>
        <taxon>Eukaryota</taxon>
        <taxon>Metazoa</taxon>
        <taxon>Ecdysozoa</taxon>
        <taxon>Arthropoda</taxon>
        <taxon>Chelicerata</taxon>
        <taxon>Arachnida</taxon>
        <taxon>Araneae</taxon>
        <taxon>Araneomorphae</taxon>
        <taxon>Entelegynae</taxon>
        <taxon>Araneoidea</taxon>
        <taxon>Araneidae</taxon>
        <taxon>Araneus</taxon>
    </lineage>
</organism>
<accession>A0A4Y2P0A3</accession>
<evidence type="ECO:0000313" key="3">
    <source>
        <dbReference type="Proteomes" id="UP000499080"/>
    </source>
</evidence>
<feature type="region of interest" description="Disordered" evidence="1">
    <location>
        <begin position="47"/>
        <end position="69"/>
    </location>
</feature>
<evidence type="ECO:0000313" key="2">
    <source>
        <dbReference type="EMBL" id="GBN44449.1"/>
    </source>
</evidence>
<keyword evidence="3" id="KW-1185">Reference proteome</keyword>
<reference evidence="2 3" key="1">
    <citation type="journal article" date="2019" name="Sci. Rep.">
        <title>Orb-weaving spider Araneus ventricosus genome elucidates the spidroin gene catalogue.</title>
        <authorList>
            <person name="Kono N."/>
            <person name="Nakamura H."/>
            <person name="Ohtoshi R."/>
            <person name="Moran D.A.P."/>
            <person name="Shinohara A."/>
            <person name="Yoshida Y."/>
            <person name="Fujiwara M."/>
            <person name="Mori M."/>
            <person name="Tomita M."/>
            <person name="Arakawa K."/>
        </authorList>
    </citation>
    <scope>NUCLEOTIDE SEQUENCE [LARGE SCALE GENOMIC DNA]</scope>
</reference>
<gene>
    <name evidence="2" type="ORF">AVEN_66174_1</name>
</gene>
<dbReference type="Proteomes" id="UP000499080">
    <property type="component" value="Unassembled WGS sequence"/>
</dbReference>
<evidence type="ECO:0000256" key="1">
    <source>
        <dbReference type="SAM" id="MobiDB-lite"/>
    </source>
</evidence>
<sequence>MFPLWRHLGFWHHRQLPGPRAAFGSLYAVELKILVRENEEPLGLRKAVTESSHSHIQPRPSSDLAPGSDTDLTLSTVQEELVVSVCSGMHFVQFSLQLFFDGVWAVTCCHLGVRCQIKFAEEIK</sequence>